<dbReference type="PANTHER" id="PTHR47691">
    <property type="entry name" value="REGULATOR-RELATED"/>
    <property type="match status" value="1"/>
</dbReference>
<dbReference type="Proteomes" id="UP000296469">
    <property type="component" value="Chromosome"/>
</dbReference>
<protein>
    <submittedName>
        <fullName evidence="2">Helix-turn-helix domain-containing protein</fullName>
    </submittedName>
</protein>
<evidence type="ECO:0000259" key="1">
    <source>
        <dbReference type="PROSITE" id="PS50943"/>
    </source>
</evidence>
<dbReference type="EMBL" id="CP039291">
    <property type="protein sequence ID" value="QCB95010.1"/>
    <property type="molecule type" value="Genomic_DNA"/>
</dbReference>
<gene>
    <name evidence="2" type="ORF">E5225_17020</name>
</gene>
<evidence type="ECO:0000313" key="3">
    <source>
        <dbReference type="Proteomes" id="UP000296469"/>
    </source>
</evidence>
<accession>A0A4P7SLA4</accession>
<dbReference type="Pfam" id="PF01381">
    <property type="entry name" value="HTH_3"/>
    <property type="match status" value="1"/>
</dbReference>
<keyword evidence="3" id="KW-1185">Reference proteome</keyword>
<dbReference type="InterPro" id="IPR001387">
    <property type="entry name" value="Cro/C1-type_HTH"/>
</dbReference>
<organism evidence="2 3">
    <name type="scientific">Cellulomonas shaoxiangyii</name>
    <dbReference type="NCBI Taxonomy" id="2566013"/>
    <lineage>
        <taxon>Bacteria</taxon>
        <taxon>Bacillati</taxon>
        <taxon>Actinomycetota</taxon>
        <taxon>Actinomycetes</taxon>
        <taxon>Micrococcales</taxon>
        <taxon>Cellulomonadaceae</taxon>
        <taxon>Cellulomonas</taxon>
    </lineage>
</organism>
<dbReference type="KEGG" id="celz:E5225_17020"/>
<dbReference type="Gene3D" id="3.40.50.300">
    <property type="entry name" value="P-loop containing nucleotide triphosphate hydrolases"/>
    <property type="match status" value="1"/>
</dbReference>
<dbReference type="AlphaFoldDB" id="A0A4P7SLA4"/>
<name>A0A4P7SLA4_9CELL</name>
<dbReference type="SUPFAM" id="SSF47413">
    <property type="entry name" value="lambda repressor-like DNA-binding domains"/>
    <property type="match status" value="1"/>
</dbReference>
<dbReference type="Gene3D" id="1.10.260.40">
    <property type="entry name" value="lambda repressor-like DNA-binding domains"/>
    <property type="match status" value="1"/>
</dbReference>
<dbReference type="PRINTS" id="PR00364">
    <property type="entry name" value="DISEASERSIST"/>
</dbReference>
<dbReference type="PANTHER" id="PTHR47691:SF3">
    <property type="entry name" value="HTH-TYPE TRANSCRIPTIONAL REGULATOR RV0890C-RELATED"/>
    <property type="match status" value="1"/>
</dbReference>
<dbReference type="SUPFAM" id="SSF48452">
    <property type="entry name" value="TPR-like"/>
    <property type="match status" value="1"/>
</dbReference>
<dbReference type="SMART" id="SM00382">
    <property type="entry name" value="AAA"/>
    <property type="match status" value="1"/>
</dbReference>
<dbReference type="SUPFAM" id="SSF52540">
    <property type="entry name" value="P-loop containing nucleoside triphosphate hydrolases"/>
    <property type="match status" value="1"/>
</dbReference>
<dbReference type="Gene3D" id="1.25.40.10">
    <property type="entry name" value="Tetratricopeptide repeat domain"/>
    <property type="match status" value="2"/>
</dbReference>
<dbReference type="InterPro" id="IPR003593">
    <property type="entry name" value="AAA+_ATPase"/>
</dbReference>
<feature type="domain" description="HTH cro/C1-type" evidence="1">
    <location>
        <begin position="89"/>
        <end position="144"/>
    </location>
</feature>
<proteinExistence type="predicted"/>
<dbReference type="CDD" id="cd00093">
    <property type="entry name" value="HTH_XRE"/>
    <property type="match status" value="1"/>
</dbReference>
<dbReference type="PROSITE" id="PS50943">
    <property type="entry name" value="HTH_CROC1"/>
    <property type="match status" value="1"/>
</dbReference>
<dbReference type="InterPro" id="IPR010982">
    <property type="entry name" value="Lambda_DNA-bd_dom_sf"/>
</dbReference>
<dbReference type="SMART" id="SM00530">
    <property type="entry name" value="HTH_XRE"/>
    <property type="match status" value="1"/>
</dbReference>
<sequence length="868" mass="92941">MGPPVMPGAPLRGEGGGNIANVARGVASVAGGARHCQGHTRRVARAAMGTPAEAVSAGWTARPHTGHLGHAEPVQPPTRPEDQEFARLLIAAREHRGMSQESLAERSGVSVRAIRDLERGRVGRPRRQSAQLLAAGLGLAGARAREFLAAAGVAADPGTTSDGFCSLPPPPVLAGRQAELAALVAGVSAHDDGRPGGVVLISGQPGVGKTAVAVAAGYALADRFPDGQLFVSLHGADAAPLSPADALGQVLVALGAGPGLPTRLEERTALYRAQLHRRRVLLVLDDAASEAQVRQLLPVGGSLALVTARRRLAGLHVTDRVFLDVLDEAGAGRMVESIVGSQRCDAEPEAVGLLTAACGRLPLALRVAANRLASRPHWTLRQLVDRLADERRRLSELKAGDLSVRGPFEMSYGQLSGRAATLFRRLALLATGEFDGGLSAPLLGTGRCAADGPLDELVEASLIESTGPDRYRLHDLTRIFAACKLTADPASERDAARLRLDDFVLVTTIRAGAHFDADETVQTRLRRWDGGWTPGSRDEAARWLALESAQWLASLHRAAHEGRYALVVDVCEAMHWYSDRHHAAEVWPQVFTLGVQAARAGGLRAHEAQQRNYLGWALHICAGRRTAAVAEHESARAIAREAGDRKEEAWALMYLSWLQVREEPDEAIARCRDAVRLMAGARHVQGTAHARFYLGVVLHEAGRFAEAEDELREAEDGHLAQLVADGADVQAADGLGFVRLWRARNLLRLDSPQPALRKAQEAADGFREQRNPRGLARALLAAAEADAQQGDLRGAIRRLDVAADLFAQLAATRFEAESLLVAADLYERVGRRDRALATWERASELAAQIEGEQGRLLRERASRGSTAP</sequence>
<reference evidence="2 3" key="1">
    <citation type="submission" date="2019-04" db="EMBL/GenBank/DDBJ databases">
        <title>Isolation and identification of Cellulomonas shaoxiangyii sp. Nov. isolated from feces of the Tibetan antelopes (Pantholops hodgsonii) in the Qinghai-Tibet plateau of China.</title>
        <authorList>
            <person name="Tian Z."/>
        </authorList>
    </citation>
    <scope>NUCLEOTIDE SEQUENCE [LARGE SCALE GENOMIC DNA]</scope>
    <source>
        <strain evidence="2 3">Z28</strain>
    </source>
</reference>
<dbReference type="OrthoDB" id="7628974at2"/>
<dbReference type="InterPro" id="IPR011990">
    <property type="entry name" value="TPR-like_helical_dom_sf"/>
</dbReference>
<dbReference type="InterPro" id="IPR027417">
    <property type="entry name" value="P-loop_NTPase"/>
</dbReference>
<evidence type="ECO:0000313" key="2">
    <source>
        <dbReference type="EMBL" id="QCB95010.1"/>
    </source>
</evidence>
<dbReference type="GO" id="GO:0003677">
    <property type="term" value="F:DNA binding"/>
    <property type="evidence" value="ECO:0007669"/>
    <property type="project" value="InterPro"/>
</dbReference>